<dbReference type="AlphaFoldDB" id="A0A9X2P132"/>
<name>A0A9X2P132_9BACE</name>
<dbReference type="Proteomes" id="UP001143810">
    <property type="component" value="Unassembled WGS sequence"/>
</dbReference>
<protein>
    <submittedName>
        <fullName evidence="2">Uncharacterized protein</fullName>
    </submittedName>
</protein>
<organism evidence="2 3">
    <name type="scientific">Bacteroides muris</name>
    <name type="common">ex Fokt et al. 2023</name>
    <dbReference type="NCBI Taxonomy" id="2937417"/>
    <lineage>
        <taxon>Bacteria</taxon>
        <taxon>Pseudomonadati</taxon>
        <taxon>Bacteroidota</taxon>
        <taxon>Bacteroidia</taxon>
        <taxon>Bacteroidales</taxon>
        <taxon>Bacteroidaceae</taxon>
        <taxon>Bacteroides</taxon>
    </lineage>
</organism>
<gene>
    <name evidence="2" type="ORF">M1B78_18520</name>
</gene>
<accession>A0A9X2P132</accession>
<reference evidence="2" key="2">
    <citation type="submission" date="2022-04" db="EMBL/GenBank/DDBJ databases">
        <authorList>
            <person name="Fokt H."/>
            <person name="Baines J."/>
        </authorList>
    </citation>
    <scope>NUCLEOTIDE SEQUENCE</scope>
    <source>
        <strain evidence="2">KH569_7</strain>
    </source>
</reference>
<sequence length="60" mass="7012">ARPHRQPAGVLSGKRQCDNHEPDKIVKMEDRESKKKGWKNRMGQDMEKNKMNKVKYGIGF</sequence>
<reference evidence="2" key="1">
    <citation type="journal article" date="2022" name="Arch. Microbiol.">
        <title>Bacteroides muris sp. nov. isolated from the cecum of wild-derived house mice.</title>
        <authorList>
            <person name="Fokt H."/>
            <person name="Unni R."/>
            <person name="Repnik U."/>
            <person name="Schmitz R.A."/>
            <person name="Bramkamp M."/>
            <person name="Baines J.F."/>
            <person name="Unterweger D."/>
        </authorList>
    </citation>
    <scope>NUCLEOTIDE SEQUENCE</scope>
    <source>
        <strain evidence="2">KH569_7</strain>
    </source>
</reference>
<evidence type="ECO:0000313" key="2">
    <source>
        <dbReference type="EMBL" id="MCR6510081.1"/>
    </source>
</evidence>
<feature type="non-terminal residue" evidence="2">
    <location>
        <position position="1"/>
    </location>
</feature>
<evidence type="ECO:0000256" key="1">
    <source>
        <dbReference type="SAM" id="MobiDB-lite"/>
    </source>
</evidence>
<dbReference type="EMBL" id="JAMZEE010000139">
    <property type="protein sequence ID" value="MCR6510081.1"/>
    <property type="molecule type" value="Genomic_DNA"/>
</dbReference>
<dbReference type="RefSeq" id="WP_257941511.1">
    <property type="nucleotide sequence ID" value="NZ_JAMZEE010000139.1"/>
</dbReference>
<comment type="caution">
    <text evidence="2">The sequence shown here is derived from an EMBL/GenBank/DDBJ whole genome shotgun (WGS) entry which is preliminary data.</text>
</comment>
<evidence type="ECO:0000313" key="3">
    <source>
        <dbReference type="Proteomes" id="UP001143810"/>
    </source>
</evidence>
<feature type="region of interest" description="Disordered" evidence="1">
    <location>
        <begin position="29"/>
        <end position="51"/>
    </location>
</feature>
<proteinExistence type="predicted"/>